<proteinExistence type="predicted"/>
<dbReference type="EMBL" id="CAEZUG010000102">
    <property type="protein sequence ID" value="CAB4601943.1"/>
    <property type="molecule type" value="Genomic_DNA"/>
</dbReference>
<gene>
    <name evidence="2" type="ORF">UFOPK1795_01247</name>
</gene>
<accession>A0A6J6GPY9</accession>
<name>A0A6J6GPY9_9ZZZZ</name>
<dbReference type="AlphaFoldDB" id="A0A6J6GPY9"/>
<dbReference type="Pfam" id="PF12867">
    <property type="entry name" value="DinB_2"/>
    <property type="match status" value="1"/>
</dbReference>
<protein>
    <submittedName>
        <fullName evidence="2">Unannotated protein</fullName>
    </submittedName>
</protein>
<evidence type="ECO:0000313" key="2">
    <source>
        <dbReference type="EMBL" id="CAB4601943.1"/>
    </source>
</evidence>
<reference evidence="2" key="1">
    <citation type="submission" date="2020-05" db="EMBL/GenBank/DDBJ databases">
        <authorList>
            <person name="Chiriac C."/>
            <person name="Salcher M."/>
            <person name="Ghai R."/>
            <person name="Kavagutti S V."/>
        </authorList>
    </citation>
    <scope>NUCLEOTIDE SEQUENCE</scope>
</reference>
<feature type="domain" description="DinB-like" evidence="1">
    <location>
        <begin position="28"/>
        <end position="145"/>
    </location>
</feature>
<dbReference type="InterPro" id="IPR034660">
    <property type="entry name" value="DinB/YfiT-like"/>
</dbReference>
<dbReference type="InterPro" id="IPR024775">
    <property type="entry name" value="DinB-like"/>
</dbReference>
<evidence type="ECO:0000259" key="1">
    <source>
        <dbReference type="Pfam" id="PF12867"/>
    </source>
</evidence>
<sequence>MSKETLSEYLKNLEAFMAQAKKFDSKSALVAKEDGEWSPAFVMHHVADAEMHFAIRYFNALTIDSPPIIPFEEDAYPSVLNYEGRDWSNSLSIIESIGNLVRVALTPISSQQWERLSIHPEAGEVTISFLMGKARNHMAAHTEQLKSLI</sequence>
<organism evidence="2">
    <name type="scientific">freshwater metagenome</name>
    <dbReference type="NCBI Taxonomy" id="449393"/>
    <lineage>
        <taxon>unclassified sequences</taxon>
        <taxon>metagenomes</taxon>
        <taxon>ecological metagenomes</taxon>
    </lineage>
</organism>
<dbReference type="Gene3D" id="1.20.120.450">
    <property type="entry name" value="dinb family like domain"/>
    <property type="match status" value="1"/>
</dbReference>
<dbReference type="SUPFAM" id="SSF109854">
    <property type="entry name" value="DinB/YfiT-like putative metalloenzymes"/>
    <property type="match status" value="1"/>
</dbReference>